<dbReference type="eggNOG" id="KOG4075">
    <property type="taxonomic scope" value="Eukaryota"/>
</dbReference>
<dbReference type="InterPro" id="IPR004203">
    <property type="entry name" value="Cyt_c_oxidase_su4_fam"/>
</dbReference>
<dbReference type="KEGG" id="ctp:CTRG_03244"/>
<protein>
    <recommendedName>
        <fullName evidence="14">Cytochrome c oxidase polypeptide 5, mitochondrial</fullName>
    </recommendedName>
</protein>
<dbReference type="EMBL" id="GG692398">
    <property type="protein sequence ID" value="EER32819.1"/>
    <property type="molecule type" value="Genomic_DNA"/>
</dbReference>
<sequence>MFMKSLQRAAVRSNTAIRFNSTVAKTAPRSLSNAYIGNLEARWSKLPEKDQQNLIEELKTRMELPWQELTPAEKKAAYYISFGEWGPRTPLYLPGERAKVFWLTFGTVIASIVLFVGIRQLAGPKPHTMTREWQEQSDEYLKSKNANPFTGYSQVQ</sequence>
<dbReference type="GO" id="GO:0045277">
    <property type="term" value="C:respiratory chain complex IV"/>
    <property type="evidence" value="ECO:0007669"/>
    <property type="project" value="EnsemblFungi"/>
</dbReference>
<dbReference type="VEuPathDB" id="FungiDB:CTRG_03244"/>
<evidence type="ECO:0000256" key="6">
    <source>
        <dbReference type="ARBA" id="ARBA00022946"/>
    </source>
</evidence>
<dbReference type="HOGENOM" id="CLU_070101_2_0_1"/>
<keyword evidence="13" id="KW-1185">Reference proteome</keyword>
<feature type="transmembrane region" description="Helical" evidence="11">
    <location>
        <begin position="100"/>
        <end position="122"/>
    </location>
</feature>
<dbReference type="GO" id="GO:0005743">
    <property type="term" value="C:mitochondrial inner membrane"/>
    <property type="evidence" value="ECO:0007669"/>
    <property type="project" value="UniProtKB-SubCell"/>
</dbReference>
<evidence type="ECO:0000256" key="9">
    <source>
        <dbReference type="ARBA" id="ARBA00023128"/>
    </source>
</evidence>
<dbReference type="GO" id="GO:0016491">
    <property type="term" value="F:oxidoreductase activity"/>
    <property type="evidence" value="ECO:0007669"/>
    <property type="project" value="UniProtKB-KW"/>
</dbReference>
<keyword evidence="9" id="KW-0496">Mitochondrion</keyword>
<comment type="similarity">
    <text evidence="3">Belongs to the cytochrome c oxidase IV family.</text>
</comment>
<dbReference type="CDD" id="cd00922">
    <property type="entry name" value="Cyt_c_Oxidase_IV"/>
    <property type="match status" value="1"/>
</dbReference>
<evidence type="ECO:0000256" key="1">
    <source>
        <dbReference type="ARBA" id="ARBA00004434"/>
    </source>
</evidence>
<dbReference type="SUPFAM" id="SSF81406">
    <property type="entry name" value="Mitochondrial cytochrome c oxidase subunit IV"/>
    <property type="match status" value="1"/>
</dbReference>
<evidence type="ECO:0000256" key="3">
    <source>
        <dbReference type="ARBA" id="ARBA00008135"/>
    </source>
</evidence>
<dbReference type="Pfam" id="PF02936">
    <property type="entry name" value="COX4"/>
    <property type="match status" value="1"/>
</dbReference>
<evidence type="ECO:0000256" key="2">
    <source>
        <dbReference type="ARBA" id="ARBA00004673"/>
    </source>
</evidence>
<dbReference type="OrthoDB" id="186013at2759"/>
<accession>C5MB02</accession>
<dbReference type="InterPro" id="IPR036639">
    <property type="entry name" value="Cyt_c_oxidase_su4_sf"/>
</dbReference>
<name>C5MB02_CANTT</name>
<dbReference type="GeneID" id="8295966"/>
<keyword evidence="7 11" id="KW-1133">Transmembrane helix</keyword>
<evidence type="ECO:0008006" key="14">
    <source>
        <dbReference type="Google" id="ProtNLM"/>
    </source>
</evidence>
<keyword evidence="10 11" id="KW-0472">Membrane</keyword>
<reference evidence="12 13" key="1">
    <citation type="journal article" date="2009" name="Nature">
        <title>Evolution of pathogenicity and sexual reproduction in eight Candida genomes.</title>
        <authorList>
            <person name="Butler G."/>
            <person name="Rasmussen M.D."/>
            <person name="Lin M.F."/>
            <person name="Santos M.A."/>
            <person name="Sakthikumar S."/>
            <person name="Munro C.A."/>
            <person name="Rheinbay E."/>
            <person name="Grabherr M."/>
            <person name="Forche A."/>
            <person name="Reedy J.L."/>
            <person name="Agrafioti I."/>
            <person name="Arnaud M.B."/>
            <person name="Bates S."/>
            <person name="Brown A.J."/>
            <person name="Brunke S."/>
            <person name="Costanzo M.C."/>
            <person name="Fitzpatrick D.A."/>
            <person name="de Groot P.W."/>
            <person name="Harris D."/>
            <person name="Hoyer L.L."/>
            <person name="Hube B."/>
            <person name="Klis F.M."/>
            <person name="Kodira C."/>
            <person name="Lennard N."/>
            <person name="Logue M.E."/>
            <person name="Martin R."/>
            <person name="Neiman A.M."/>
            <person name="Nikolaou E."/>
            <person name="Quail M.A."/>
            <person name="Quinn J."/>
            <person name="Santos M.C."/>
            <person name="Schmitzberger F.F."/>
            <person name="Sherlock G."/>
            <person name="Shah P."/>
            <person name="Silverstein K.A."/>
            <person name="Skrzypek M.S."/>
            <person name="Soll D."/>
            <person name="Staggs R."/>
            <person name="Stansfield I."/>
            <person name="Stumpf M.P."/>
            <person name="Sudbery P.E."/>
            <person name="Srikantha T."/>
            <person name="Zeng Q."/>
            <person name="Berman J."/>
            <person name="Berriman M."/>
            <person name="Heitman J."/>
            <person name="Gow N.A."/>
            <person name="Lorenz M.C."/>
            <person name="Birren B.W."/>
            <person name="Kellis M."/>
            <person name="Cuomo C.A."/>
        </authorList>
    </citation>
    <scope>NUCLEOTIDE SEQUENCE [LARGE SCALE GENOMIC DNA]</scope>
    <source>
        <strain evidence="13">ATCC MYA-3404 / T1</strain>
    </source>
</reference>
<dbReference type="AlphaFoldDB" id="C5MB02"/>
<evidence type="ECO:0000313" key="12">
    <source>
        <dbReference type="EMBL" id="EER32819.1"/>
    </source>
</evidence>
<keyword evidence="8" id="KW-0560">Oxidoreductase</keyword>
<evidence type="ECO:0000256" key="7">
    <source>
        <dbReference type="ARBA" id="ARBA00022989"/>
    </source>
</evidence>
<dbReference type="PANTHER" id="PTHR10707">
    <property type="entry name" value="CYTOCHROME C OXIDASE SUBUNIT IV"/>
    <property type="match status" value="1"/>
</dbReference>
<dbReference type="FunFam" id="1.10.442.10:FF:000002">
    <property type="entry name" value="Cytochrome c oxidase subunit V"/>
    <property type="match status" value="1"/>
</dbReference>
<dbReference type="RefSeq" id="XP_002548947.1">
    <property type="nucleotide sequence ID" value="XM_002548901.1"/>
</dbReference>
<evidence type="ECO:0000256" key="10">
    <source>
        <dbReference type="ARBA" id="ARBA00023136"/>
    </source>
</evidence>
<keyword evidence="4 11" id="KW-0812">Transmembrane</keyword>
<evidence type="ECO:0000256" key="4">
    <source>
        <dbReference type="ARBA" id="ARBA00022692"/>
    </source>
</evidence>
<evidence type="ECO:0000256" key="11">
    <source>
        <dbReference type="SAM" id="Phobius"/>
    </source>
</evidence>
<evidence type="ECO:0000313" key="13">
    <source>
        <dbReference type="Proteomes" id="UP000002037"/>
    </source>
</evidence>
<evidence type="ECO:0000256" key="8">
    <source>
        <dbReference type="ARBA" id="ARBA00023002"/>
    </source>
</evidence>
<dbReference type="GO" id="GO:0006123">
    <property type="term" value="P:mitochondrial electron transport, cytochrome c to oxygen"/>
    <property type="evidence" value="ECO:0007669"/>
    <property type="project" value="InterPro"/>
</dbReference>
<dbReference type="Proteomes" id="UP000002037">
    <property type="component" value="Unassembled WGS sequence"/>
</dbReference>
<keyword evidence="6" id="KW-0809">Transit peptide</keyword>
<comment type="subcellular location">
    <subcellularLocation>
        <location evidence="1">Mitochondrion inner membrane</location>
        <topology evidence="1">Single-pass membrane protein</topology>
    </subcellularLocation>
</comment>
<dbReference type="STRING" id="294747.C5MB02"/>
<evidence type="ECO:0000256" key="5">
    <source>
        <dbReference type="ARBA" id="ARBA00022792"/>
    </source>
</evidence>
<gene>
    <name evidence="12" type="ORF">CTRG_03244</name>
</gene>
<dbReference type="PANTHER" id="PTHR10707:SF10">
    <property type="entry name" value="CYTOCHROME C OXIDASE SUBUNIT 4"/>
    <property type="match status" value="1"/>
</dbReference>
<comment type="pathway">
    <text evidence="2">Energy metabolism; oxidative phosphorylation.</text>
</comment>
<proteinExistence type="inferred from homology"/>
<dbReference type="GO" id="GO:0004129">
    <property type="term" value="F:cytochrome-c oxidase activity"/>
    <property type="evidence" value="ECO:0007669"/>
    <property type="project" value="EnsemblFungi"/>
</dbReference>
<dbReference type="Gene3D" id="1.10.442.10">
    <property type="entry name" value="Cytochrome c oxidase subunit IV"/>
    <property type="match status" value="1"/>
</dbReference>
<keyword evidence="5" id="KW-0999">Mitochondrion inner membrane</keyword>
<organism evidence="12 13">
    <name type="scientific">Candida tropicalis (strain ATCC MYA-3404 / T1)</name>
    <name type="common">Yeast</name>
    <dbReference type="NCBI Taxonomy" id="294747"/>
    <lineage>
        <taxon>Eukaryota</taxon>
        <taxon>Fungi</taxon>
        <taxon>Dikarya</taxon>
        <taxon>Ascomycota</taxon>
        <taxon>Saccharomycotina</taxon>
        <taxon>Pichiomycetes</taxon>
        <taxon>Debaryomycetaceae</taxon>
        <taxon>Candida/Lodderomyces clade</taxon>
        <taxon>Candida</taxon>
    </lineage>
</organism>